<reference evidence="2" key="1">
    <citation type="submission" date="2016-05" db="EMBL/GenBank/DDBJ databases">
        <title>Comparative genomics of biotechnologically important yeasts.</title>
        <authorList>
            <consortium name="DOE Joint Genome Institute"/>
            <person name="Riley R."/>
            <person name="Haridas S."/>
            <person name="Wolfe K.H."/>
            <person name="Lopes M.R."/>
            <person name="Hittinger C.T."/>
            <person name="Goker M."/>
            <person name="Salamov A."/>
            <person name="Wisecaver J."/>
            <person name="Long T.M."/>
            <person name="Aerts A.L."/>
            <person name="Barry K."/>
            <person name="Choi C."/>
            <person name="Clum A."/>
            <person name="Coughlan A.Y."/>
            <person name="Deshpande S."/>
            <person name="Douglass A.P."/>
            <person name="Hanson S.J."/>
            <person name="Klenk H.-P."/>
            <person name="Labutti K."/>
            <person name="Lapidus A."/>
            <person name="Lindquist E."/>
            <person name="Lipzen A."/>
            <person name="Meier-Kolthoff J.P."/>
            <person name="Ohm R.A."/>
            <person name="Otillar R.P."/>
            <person name="Pangilinan J."/>
            <person name="Peng Y."/>
            <person name="Rokas A."/>
            <person name="Rosa C.A."/>
            <person name="Scheuner C."/>
            <person name="Sibirny A.A."/>
            <person name="Slot J.C."/>
            <person name="Stielow J.B."/>
            <person name="Sun H."/>
            <person name="Kurtzman C.P."/>
            <person name="Blackwell M."/>
            <person name="Grigoriev I.V."/>
            <person name="Jeffries T.W."/>
        </authorList>
    </citation>
    <scope>NUCLEOTIDE SEQUENCE [LARGE SCALE GENOMIC DNA]</scope>
    <source>
        <strain evidence="2">NRRL Y-12698</strain>
    </source>
</reference>
<sequence length="117" mass="13499">METFAKKVFFFFSFTGPSPLTPREPLVRTLYTGVYFTQSGQILRSKIGLLIEFLQFLSGSFPFWTAIHPIGFKSKKLYPSVRNSRIILQSLAGFRVGDPYRWHGQKAHPRQPPYTIL</sequence>
<name>A0A1E3QJA7_9ASCO</name>
<dbReference type="AlphaFoldDB" id="A0A1E3QJA7"/>
<protein>
    <submittedName>
        <fullName evidence="1">Uncharacterized protein</fullName>
    </submittedName>
</protein>
<organism evidence="1 2">
    <name type="scientific">Babjeviella inositovora NRRL Y-12698</name>
    <dbReference type="NCBI Taxonomy" id="984486"/>
    <lineage>
        <taxon>Eukaryota</taxon>
        <taxon>Fungi</taxon>
        <taxon>Dikarya</taxon>
        <taxon>Ascomycota</taxon>
        <taxon>Saccharomycotina</taxon>
        <taxon>Pichiomycetes</taxon>
        <taxon>Serinales incertae sedis</taxon>
        <taxon>Babjeviella</taxon>
    </lineage>
</organism>
<evidence type="ECO:0000313" key="2">
    <source>
        <dbReference type="Proteomes" id="UP000094336"/>
    </source>
</evidence>
<dbReference type="Proteomes" id="UP000094336">
    <property type="component" value="Unassembled WGS sequence"/>
</dbReference>
<dbReference type="RefSeq" id="XP_018982862.1">
    <property type="nucleotide sequence ID" value="XM_019133046.1"/>
</dbReference>
<proteinExistence type="predicted"/>
<evidence type="ECO:0000313" key="1">
    <source>
        <dbReference type="EMBL" id="ODQ77534.1"/>
    </source>
</evidence>
<dbReference type="GeneID" id="30150899"/>
<keyword evidence="2" id="KW-1185">Reference proteome</keyword>
<dbReference type="EMBL" id="KV454440">
    <property type="protein sequence ID" value="ODQ77534.1"/>
    <property type="molecule type" value="Genomic_DNA"/>
</dbReference>
<gene>
    <name evidence="1" type="ORF">BABINDRAFT_99506</name>
</gene>
<accession>A0A1E3QJA7</accession>